<gene>
    <name evidence="1" type="ORF">NCTC9428_02189</name>
</gene>
<name>A0A448DUT1_PSEFL</name>
<dbReference type="EMBL" id="LR134318">
    <property type="protein sequence ID" value="VEF10583.1"/>
    <property type="molecule type" value="Genomic_DNA"/>
</dbReference>
<sequence length="111" mass="12284">MDFQPLQIKEAVNGVIKLQAVDNGGTAVIAEWDVVHEDDQVLVMINGKVAGDLYLVGRDPQFPLELPLSKSVFLDHSGQGKVEFIYSVFLGSDFGNEYRSLPVSYSIELVR</sequence>
<evidence type="ECO:0000313" key="2">
    <source>
        <dbReference type="Proteomes" id="UP000281909"/>
    </source>
</evidence>
<reference evidence="1 2" key="1">
    <citation type="submission" date="2018-12" db="EMBL/GenBank/DDBJ databases">
        <authorList>
            <consortium name="Pathogen Informatics"/>
        </authorList>
    </citation>
    <scope>NUCLEOTIDE SEQUENCE [LARGE SCALE GENOMIC DNA]</scope>
    <source>
        <strain evidence="1 2">NCTC9428</strain>
    </source>
</reference>
<proteinExistence type="predicted"/>
<accession>A0A448DUT1</accession>
<dbReference type="OrthoDB" id="9986971at2"/>
<dbReference type="Proteomes" id="UP000281909">
    <property type="component" value="Chromosome"/>
</dbReference>
<evidence type="ECO:0000313" key="1">
    <source>
        <dbReference type="EMBL" id="VEF10583.1"/>
    </source>
</evidence>
<dbReference type="RefSeq" id="WP_126362456.1">
    <property type="nucleotide sequence ID" value="NZ_LR134318.1"/>
</dbReference>
<protein>
    <submittedName>
        <fullName evidence="1">Uncharacterized protein</fullName>
    </submittedName>
</protein>
<organism evidence="1 2">
    <name type="scientific">Pseudomonas fluorescens</name>
    <dbReference type="NCBI Taxonomy" id="294"/>
    <lineage>
        <taxon>Bacteria</taxon>
        <taxon>Pseudomonadati</taxon>
        <taxon>Pseudomonadota</taxon>
        <taxon>Gammaproteobacteria</taxon>
        <taxon>Pseudomonadales</taxon>
        <taxon>Pseudomonadaceae</taxon>
        <taxon>Pseudomonas</taxon>
    </lineage>
</organism>
<dbReference type="AlphaFoldDB" id="A0A448DUT1"/>